<dbReference type="AlphaFoldDB" id="A0A7W6EU36"/>
<dbReference type="Pfam" id="PF13505">
    <property type="entry name" value="OMP_b-brl"/>
    <property type="match status" value="1"/>
</dbReference>
<evidence type="ECO:0000259" key="3">
    <source>
        <dbReference type="Pfam" id="PF13505"/>
    </source>
</evidence>
<keyword evidence="1 2" id="KW-0732">Signal</keyword>
<dbReference type="InterPro" id="IPR027385">
    <property type="entry name" value="Beta-barrel_OMP"/>
</dbReference>
<keyword evidence="5" id="KW-1185">Reference proteome</keyword>
<proteinExistence type="predicted"/>
<evidence type="ECO:0000313" key="5">
    <source>
        <dbReference type="Proteomes" id="UP000541352"/>
    </source>
</evidence>
<protein>
    <submittedName>
        <fullName evidence="4">Opacity protein-like surface antigen</fullName>
    </submittedName>
</protein>
<accession>A0A7W6EU36</accession>
<evidence type="ECO:0000313" key="4">
    <source>
        <dbReference type="EMBL" id="MBB3842011.1"/>
    </source>
</evidence>
<gene>
    <name evidence="4" type="ORF">FHS57_006040</name>
</gene>
<dbReference type="SUPFAM" id="SSF56925">
    <property type="entry name" value="OMPA-like"/>
    <property type="match status" value="1"/>
</dbReference>
<feature type="signal peptide" evidence="2">
    <location>
        <begin position="1"/>
        <end position="21"/>
    </location>
</feature>
<evidence type="ECO:0000256" key="2">
    <source>
        <dbReference type="SAM" id="SignalP"/>
    </source>
</evidence>
<sequence length="270" mass="30023">MKKTIAFYSFIFGLAILQLHAQTIKTDVIYRTDNSTISGTILEITDDMVRYRKPNDATIYRLSTKDIQKIVYANGEVENYNLQASTIQGKQKKDISQKADIKNSQTNTSALKWMISGAMDLSHFVVDKASTTQMTLNPKVGYFFKPNILVGASISVKTDKDADSSSPWGGSGVWSESTRIVGAFGRYMQPLNEKTYVWGELGFGFGSYKVTEDDESYSFSASQFHIGPGVSFFLNKHVAIEAMLRYSHTGIGGQLKTNEVGLFSGIQIFF</sequence>
<dbReference type="InterPro" id="IPR011250">
    <property type="entry name" value="OMP/PagP_B-barrel"/>
</dbReference>
<name>A0A7W6EU36_9BACT</name>
<dbReference type="RefSeq" id="WP_183980059.1">
    <property type="nucleotide sequence ID" value="NZ_JACIBY010000024.1"/>
</dbReference>
<dbReference type="EMBL" id="JACIBY010000024">
    <property type="protein sequence ID" value="MBB3842011.1"/>
    <property type="molecule type" value="Genomic_DNA"/>
</dbReference>
<feature type="domain" description="Outer membrane protein beta-barrel" evidence="3">
    <location>
        <begin position="107"/>
        <end position="262"/>
    </location>
</feature>
<feature type="chain" id="PRO_5030758340" evidence="2">
    <location>
        <begin position="22"/>
        <end position="270"/>
    </location>
</feature>
<organism evidence="4 5">
    <name type="scientific">Runella defluvii</name>
    <dbReference type="NCBI Taxonomy" id="370973"/>
    <lineage>
        <taxon>Bacteria</taxon>
        <taxon>Pseudomonadati</taxon>
        <taxon>Bacteroidota</taxon>
        <taxon>Cytophagia</taxon>
        <taxon>Cytophagales</taxon>
        <taxon>Spirosomataceae</taxon>
        <taxon>Runella</taxon>
    </lineage>
</organism>
<reference evidence="4 5" key="1">
    <citation type="submission" date="2020-08" db="EMBL/GenBank/DDBJ databases">
        <title>Genomic Encyclopedia of Type Strains, Phase IV (KMG-IV): sequencing the most valuable type-strain genomes for metagenomic binning, comparative biology and taxonomic classification.</title>
        <authorList>
            <person name="Goeker M."/>
        </authorList>
    </citation>
    <scope>NUCLEOTIDE SEQUENCE [LARGE SCALE GENOMIC DNA]</scope>
    <source>
        <strain evidence="4 5">DSM 17976</strain>
    </source>
</reference>
<dbReference type="Gene3D" id="2.40.160.20">
    <property type="match status" value="1"/>
</dbReference>
<evidence type="ECO:0000256" key="1">
    <source>
        <dbReference type="ARBA" id="ARBA00022729"/>
    </source>
</evidence>
<comment type="caution">
    <text evidence="4">The sequence shown here is derived from an EMBL/GenBank/DDBJ whole genome shotgun (WGS) entry which is preliminary data.</text>
</comment>
<dbReference type="Proteomes" id="UP000541352">
    <property type="component" value="Unassembled WGS sequence"/>
</dbReference>